<comment type="caution">
    <text evidence="5">The sequence shown here is derived from an EMBL/GenBank/DDBJ whole genome shotgun (WGS) entry which is preliminary data.</text>
</comment>
<dbReference type="AlphaFoldDB" id="A4A8P0"/>
<evidence type="ECO:0000256" key="1">
    <source>
        <dbReference type="ARBA" id="ARBA00023015"/>
    </source>
</evidence>
<dbReference type="PROSITE" id="PS50995">
    <property type="entry name" value="HTH_MARR_2"/>
    <property type="match status" value="1"/>
</dbReference>
<evidence type="ECO:0000256" key="2">
    <source>
        <dbReference type="ARBA" id="ARBA00023125"/>
    </source>
</evidence>
<dbReference type="InterPro" id="IPR000835">
    <property type="entry name" value="HTH_MarR-typ"/>
</dbReference>
<evidence type="ECO:0000256" key="3">
    <source>
        <dbReference type="ARBA" id="ARBA00023163"/>
    </source>
</evidence>
<sequence length="157" mass="17446">MADLLDDVLVSLRRILRATSIHSRKLGKSVGITAPQLMVLRAVNANDGLTATEVANAVSLSQATITAIVSKLEARELLHRERSSVDKRRVHVSLTEAGREVLVEAPKPLQESFSRRFEALPRWEQHQLVSSLERIALMMDAEDLDAAPLLTDHPEMH</sequence>
<keyword evidence="6" id="KW-1185">Reference proteome</keyword>
<dbReference type="Proteomes" id="UP000019205">
    <property type="component" value="Chromosome"/>
</dbReference>
<dbReference type="Pfam" id="PF12802">
    <property type="entry name" value="MarR_2"/>
    <property type="match status" value="1"/>
</dbReference>
<accession>A4A8P0</accession>
<gene>
    <name evidence="5" type="ORF">KT71_03965</name>
</gene>
<name>A4A8P0_9GAMM</name>
<dbReference type="EMBL" id="AAOA02000002">
    <property type="protein sequence ID" value="EAQ97432.1"/>
    <property type="molecule type" value="Genomic_DNA"/>
</dbReference>
<dbReference type="eggNOG" id="COG1846">
    <property type="taxonomic scope" value="Bacteria"/>
</dbReference>
<keyword evidence="2" id="KW-0238">DNA-binding</keyword>
<dbReference type="SMART" id="SM00347">
    <property type="entry name" value="HTH_MARR"/>
    <property type="match status" value="1"/>
</dbReference>
<protein>
    <submittedName>
        <fullName evidence="5">Transcriptional regulator</fullName>
    </submittedName>
</protein>
<dbReference type="HOGENOM" id="CLU_083287_27_7_6"/>
<dbReference type="GO" id="GO:0003677">
    <property type="term" value="F:DNA binding"/>
    <property type="evidence" value="ECO:0007669"/>
    <property type="project" value="UniProtKB-KW"/>
</dbReference>
<evidence type="ECO:0000313" key="6">
    <source>
        <dbReference type="Proteomes" id="UP000019205"/>
    </source>
</evidence>
<dbReference type="RefSeq" id="WP_008293205.1">
    <property type="nucleotide sequence ID" value="NZ_CM002299.1"/>
</dbReference>
<feature type="domain" description="HTH marR-type" evidence="4">
    <location>
        <begin position="5"/>
        <end position="137"/>
    </location>
</feature>
<proteinExistence type="predicted"/>
<organism evidence="5 6">
    <name type="scientific">Congregibacter litoralis KT71</name>
    <dbReference type="NCBI Taxonomy" id="314285"/>
    <lineage>
        <taxon>Bacteria</taxon>
        <taxon>Pseudomonadati</taxon>
        <taxon>Pseudomonadota</taxon>
        <taxon>Gammaproteobacteria</taxon>
        <taxon>Cellvibrionales</taxon>
        <taxon>Halieaceae</taxon>
        <taxon>Congregibacter</taxon>
    </lineage>
</organism>
<keyword evidence="3" id="KW-0804">Transcription</keyword>
<dbReference type="Gene3D" id="1.10.10.10">
    <property type="entry name" value="Winged helix-like DNA-binding domain superfamily/Winged helix DNA-binding domain"/>
    <property type="match status" value="1"/>
</dbReference>
<reference evidence="5 6" key="1">
    <citation type="journal article" date="2007" name="Proc. Natl. Acad. Sci. U.S.A.">
        <title>Characterization of a marine gammaproteobacterium capable of aerobic anoxygenic photosynthesis.</title>
        <authorList>
            <person name="Fuchs B.M."/>
            <person name="Spring S."/>
            <person name="Teeling H."/>
            <person name="Quast C."/>
            <person name="Wulf J."/>
            <person name="Schattenhofer M."/>
            <person name="Yan S."/>
            <person name="Ferriera S."/>
            <person name="Johnson J."/>
            <person name="Glockner F.O."/>
            <person name="Amann R."/>
        </authorList>
    </citation>
    <scope>NUCLEOTIDE SEQUENCE [LARGE SCALE GENOMIC DNA]</scope>
    <source>
        <strain evidence="5">KT71</strain>
    </source>
</reference>
<dbReference type="InterPro" id="IPR036390">
    <property type="entry name" value="WH_DNA-bd_sf"/>
</dbReference>
<dbReference type="PRINTS" id="PR00598">
    <property type="entry name" value="HTHMARR"/>
</dbReference>
<dbReference type="OrthoDB" id="7502947at2"/>
<dbReference type="PANTHER" id="PTHR42756:SF1">
    <property type="entry name" value="TRANSCRIPTIONAL REPRESSOR OF EMRAB OPERON"/>
    <property type="match status" value="1"/>
</dbReference>
<dbReference type="GO" id="GO:0003700">
    <property type="term" value="F:DNA-binding transcription factor activity"/>
    <property type="evidence" value="ECO:0007669"/>
    <property type="project" value="InterPro"/>
</dbReference>
<evidence type="ECO:0000259" key="4">
    <source>
        <dbReference type="PROSITE" id="PS50995"/>
    </source>
</evidence>
<reference evidence="5 6" key="2">
    <citation type="journal article" date="2009" name="PLoS ONE">
        <title>The photosynthetic apparatus and its regulation in the aerobic gammaproteobacterium Congregibacter litoralis gen. nov., sp. nov.</title>
        <authorList>
            <person name="Spring S."/>
            <person name="Lunsdorf H."/>
            <person name="Fuchs B.M."/>
            <person name="Tindall B.J."/>
        </authorList>
    </citation>
    <scope>NUCLEOTIDE SEQUENCE [LARGE SCALE GENOMIC DNA]</scope>
    <source>
        <strain evidence="5">KT71</strain>
    </source>
</reference>
<keyword evidence="1" id="KW-0805">Transcription regulation</keyword>
<dbReference type="PANTHER" id="PTHR42756">
    <property type="entry name" value="TRANSCRIPTIONAL REGULATOR, MARR"/>
    <property type="match status" value="1"/>
</dbReference>
<evidence type="ECO:0000313" key="5">
    <source>
        <dbReference type="EMBL" id="EAQ97432.1"/>
    </source>
</evidence>
<dbReference type="InterPro" id="IPR036388">
    <property type="entry name" value="WH-like_DNA-bd_sf"/>
</dbReference>
<dbReference type="SUPFAM" id="SSF46785">
    <property type="entry name" value="Winged helix' DNA-binding domain"/>
    <property type="match status" value="1"/>
</dbReference>
<dbReference type="STRING" id="314285.KT71_03965"/>